<comment type="similarity">
    <text evidence="7">Belongs to the RecR family.</text>
</comment>
<dbReference type="InterPro" id="IPR015967">
    <property type="entry name" value="Rcmb_RecR_Znf"/>
</dbReference>
<sequence length="208" mass="23130">MFPGYSKVYSFPTPLANLIEQLGSLPGIGPKSAQRLAFHLVAESQERIEQFVEALVQAKEKLQTCCECFALCDGERCEVCADGERDQETLCVVQDTRDVFALERMNAYRGLYHVLGGVISPLDGVGPDQLHLRPLLERLKRATIREVILATSTTMEGEATAHYLAKLLRGVEELRVTRIAHGIPIGGDLEYADDLTLARALEYRHEMA</sequence>
<dbReference type="GO" id="GO:0003677">
    <property type="term" value="F:DNA binding"/>
    <property type="evidence" value="ECO:0007669"/>
    <property type="project" value="UniProtKB-UniRule"/>
</dbReference>
<keyword evidence="5 7" id="KW-0233">DNA recombination</keyword>
<dbReference type="PROSITE" id="PS01300">
    <property type="entry name" value="RECR"/>
    <property type="match status" value="1"/>
</dbReference>
<feature type="zinc finger region" description="C4-type" evidence="7">
    <location>
        <begin position="65"/>
        <end position="80"/>
    </location>
</feature>
<dbReference type="SUPFAM" id="SSF111304">
    <property type="entry name" value="Recombination protein RecR"/>
    <property type="match status" value="1"/>
</dbReference>
<evidence type="ECO:0000256" key="2">
    <source>
        <dbReference type="ARBA" id="ARBA00022763"/>
    </source>
</evidence>
<feature type="domain" description="Toprim" evidence="8">
    <location>
        <begin position="88"/>
        <end position="184"/>
    </location>
</feature>
<dbReference type="GO" id="GO:0008270">
    <property type="term" value="F:zinc ion binding"/>
    <property type="evidence" value="ECO:0007669"/>
    <property type="project" value="UniProtKB-KW"/>
</dbReference>
<proteinExistence type="inferred from homology"/>
<dbReference type="Pfam" id="PF13662">
    <property type="entry name" value="Toprim_4"/>
    <property type="match status" value="1"/>
</dbReference>
<dbReference type="Pfam" id="PF21175">
    <property type="entry name" value="RecR_C"/>
    <property type="match status" value="1"/>
</dbReference>
<dbReference type="PANTHER" id="PTHR30446:SF0">
    <property type="entry name" value="RECOMBINATION PROTEIN RECR"/>
    <property type="match status" value="1"/>
</dbReference>
<dbReference type="InterPro" id="IPR034137">
    <property type="entry name" value="TOPRIM_RecR"/>
</dbReference>
<dbReference type="GO" id="GO:0006310">
    <property type="term" value="P:DNA recombination"/>
    <property type="evidence" value="ECO:0007669"/>
    <property type="project" value="UniProtKB-UniRule"/>
</dbReference>
<comment type="function">
    <text evidence="7">May play a role in DNA repair. It seems to be involved in an RecBC-independent recombinational process of DNA repair. It may act with RecF and RecO.</text>
</comment>
<dbReference type="GO" id="GO:0006281">
    <property type="term" value="P:DNA repair"/>
    <property type="evidence" value="ECO:0007669"/>
    <property type="project" value="UniProtKB-UniRule"/>
</dbReference>
<dbReference type="Pfam" id="PF21176">
    <property type="entry name" value="RecR_HhH"/>
    <property type="match status" value="1"/>
</dbReference>
<name>A0A117SY90_9BACL</name>
<dbReference type="CDD" id="cd01025">
    <property type="entry name" value="TOPRIM_recR"/>
    <property type="match status" value="1"/>
</dbReference>
<dbReference type="HAMAP" id="MF_00017">
    <property type="entry name" value="RecR"/>
    <property type="match status" value="1"/>
</dbReference>
<dbReference type="SMART" id="SM00493">
    <property type="entry name" value="TOPRIM"/>
    <property type="match status" value="1"/>
</dbReference>
<reference evidence="9 10" key="1">
    <citation type="submission" date="2015-12" db="EMBL/GenBank/DDBJ databases">
        <title>Draft genome sequence of Acidibacillus ferrooxidans ITV001, isolated from a chalcopyrite acid mine drainage site in Brazil.</title>
        <authorList>
            <person name="Dall'Agnol H."/>
            <person name="Nancucheo I."/>
            <person name="Johnson B."/>
            <person name="Oliveira R."/>
            <person name="Leite L."/>
            <person name="Pylro V."/>
            <person name="Nunes G.L."/>
            <person name="Tzotzos G."/>
            <person name="Fernandes G.R."/>
            <person name="Dutra J."/>
            <person name="Orellana S.C."/>
            <person name="Oliveira G."/>
        </authorList>
    </citation>
    <scope>NUCLEOTIDE SEQUENCE [LARGE SCALE GENOMIC DNA]</scope>
    <source>
        <strain evidence="10">ITV01</strain>
    </source>
</reference>
<dbReference type="AlphaFoldDB" id="A0A117SY90"/>
<evidence type="ECO:0000256" key="3">
    <source>
        <dbReference type="ARBA" id="ARBA00022771"/>
    </source>
</evidence>
<evidence type="ECO:0000256" key="6">
    <source>
        <dbReference type="ARBA" id="ARBA00023204"/>
    </source>
</evidence>
<dbReference type="Gene3D" id="1.10.8.420">
    <property type="entry name" value="RecR Domain 1"/>
    <property type="match status" value="1"/>
</dbReference>
<evidence type="ECO:0000256" key="4">
    <source>
        <dbReference type="ARBA" id="ARBA00022833"/>
    </source>
</evidence>
<dbReference type="OrthoDB" id="9802672at2"/>
<keyword evidence="10" id="KW-1185">Reference proteome</keyword>
<evidence type="ECO:0000256" key="7">
    <source>
        <dbReference type="HAMAP-Rule" id="MF_00017"/>
    </source>
</evidence>
<evidence type="ECO:0000256" key="5">
    <source>
        <dbReference type="ARBA" id="ARBA00023172"/>
    </source>
</evidence>
<evidence type="ECO:0000256" key="1">
    <source>
        <dbReference type="ARBA" id="ARBA00022723"/>
    </source>
</evidence>
<dbReference type="InterPro" id="IPR000093">
    <property type="entry name" value="DNA_Rcmb_RecR"/>
</dbReference>
<protein>
    <recommendedName>
        <fullName evidence="7">Recombination protein RecR</fullName>
    </recommendedName>
</protein>
<evidence type="ECO:0000313" key="10">
    <source>
        <dbReference type="Proteomes" id="UP000053557"/>
    </source>
</evidence>
<keyword evidence="1 7" id="KW-0479">Metal-binding</keyword>
<dbReference type="Proteomes" id="UP000053557">
    <property type="component" value="Unassembled WGS sequence"/>
</dbReference>
<gene>
    <name evidence="7" type="primary">recR</name>
    <name evidence="9" type="ORF">ATW55_00370</name>
</gene>
<organism evidence="9 10">
    <name type="scientific">Ferroacidibacillus organovorans</name>
    <dbReference type="NCBI Taxonomy" id="1765683"/>
    <lineage>
        <taxon>Bacteria</taxon>
        <taxon>Bacillati</taxon>
        <taxon>Bacillota</taxon>
        <taxon>Bacilli</taxon>
        <taxon>Bacillales</taxon>
        <taxon>Alicyclobacillaceae</taxon>
        <taxon>Ferroacidibacillus</taxon>
    </lineage>
</organism>
<dbReference type="NCBIfam" id="TIGR00615">
    <property type="entry name" value="recR"/>
    <property type="match status" value="1"/>
</dbReference>
<dbReference type="Gene3D" id="6.10.250.240">
    <property type="match status" value="1"/>
</dbReference>
<dbReference type="PROSITE" id="PS50880">
    <property type="entry name" value="TOPRIM"/>
    <property type="match status" value="1"/>
</dbReference>
<evidence type="ECO:0000313" key="9">
    <source>
        <dbReference type="EMBL" id="KUO96573.1"/>
    </source>
</evidence>
<dbReference type="InterPro" id="IPR023627">
    <property type="entry name" value="Rcmb_RecR"/>
</dbReference>
<evidence type="ECO:0000259" key="8">
    <source>
        <dbReference type="PROSITE" id="PS50880"/>
    </source>
</evidence>
<accession>A0A117SY90</accession>
<comment type="caution">
    <text evidence="9">The sequence shown here is derived from an EMBL/GenBank/DDBJ whole genome shotgun (WGS) entry which is preliminary data.</text>
</comment>
<keyword evidence="6 7" id="KW-0234">DNA repair</keyword>
<dbReference type="Gene3D" id="3.40.1360.10">
    <property type="match status" value="1"/>
</dbReference>
<keyword evidence="4 7" id="KW-0862">Zinc</keyword>
<dbReference type="EMBL" id="LPVJ01000011">
    <property type="protein sequence ID" value="KUO96573.1"/>
    <property type="molecule type" value="Genomic_DNA"/>
</dbReference>
<keyword evidence="3 7" id="KW-0863">Zinc-finger</keyword>
<dbReference type="InterPro" id="IPR006171">
    <property type="entry name" value="TOPRIM_dom"/>
</dbReference>
<keyword evidence="2 7" id="KW-0227">DNA damage</keyword>
<dbReference type="PANTHER" id="PTHR30446">
    <property type="entry name" value="RECOMBINATION PROTEIN RECR"/>
    <property type="match status" value="1"/>
</dbReference>